<comment type="caution">
    <text evidence="2">The sequence shown here is derived from an EMBL/GenBank/DDBJ whole genome shotgun (WGS) entry which is preliminary data.</text>
</comment>
<keyword evidence="1" id="KW-0472">Membrane</keyword>
<keyword evidence="1" id="KW-1133">Transmembrane helix</keyword>
<gene>
    <name evidence="2" type="ORF">FALBO_8681</name>
</gene>
<accession>A0A8H4PCN3</accession>
<proteinExistence type="predicted"/>
<evidence type="ECO:0000256" key="1">
    <source>
        <dbReference type="SAM" id="Phobius"/>
    </source>
</evidence>
<dbReference type="EMBL" id="JAADYS010001184">
    <property type="protein sequence ID" value="KAF4464491.1"/>
    <property type="molecule type" value="Genomic_DNA"/>
</dbReference>
<evidence type="ECO:0000313" key="2">
    <source>
        <dbReference type="EMBL" id="KAF4464491.1"/>
    </source>
</evidence>
<dbReference type="Proteomes" id="UP000554235">
    <property type="component" value="Unassembled WGS sequence"/>
</dbReference>
<name>A0A8H4PCN3_9HYPO</name>
<feature type="transmembrane region" description="Helical" evidence="1">
    <location>
        <begin position="113"/>
        <end position="131"/>
    </location>
</feature>
<dbReference type="AlphaFoldDB" id="A0A8H4PCN3"/>
<reference evidence="2 3" key="1">
    <citation type="submission" date="2020-01" db="EMBL/GenBank/DDBJ databases">
        <title>Identification and distribution of gene clusters putatively required for synthesis of sphingolipid metabolism inhibitors in phylogenetically diverse species of the filamentous fungus Fusarium.</title>
        <authorList>
            <person name="Kim H.-S."/>
            <person name="Busman M."/>
            <person name="Brown D.W."/>
            <person name="Divon H."/>
            <person name="Uhlig S."/>
            <person name="Proctor R.H."/>
        </authorList>
    </citation>
    <scope>NUCLEOTIDE SEQUENCE [LARGE SCALE GENOMIC DNA]</scope>
    <source>
        <strain evidence="2 3">NRRL 20459</strain>
    </source>
</reference>
<organism evidence="2 3">
    <name type="scientific">Fusarium albosuccineum</name>
    <dbReference type="NCBI Taxonomy" id="1237068"/>
    <lineage>
        <taxon>Eukaryota</taxon>
        <taxon>Fungi</taxon>
        <taxon>Dikarya</taxon>
        <taxon>Ascomycota</taxon>
        <taxon>Pezizomycotina</taxon>
        <taxon>Sordariomycetes</taxon>
        <taxon>Hypocreomycetidae</taxon>
        <taxon>Hypocreales</taxon>
        <taxon>Nectriaceae</taxon>
        <taxon>Fusarium</taxon>
        <taxon>Fusarium decemcellulare species complex</taxon>
    </lineage>
</organism>
<sequence>MIRALLELGANTRRRLEHRIVVPFINLLVRSLRALNCAFGHLAGLVIRITGQIFRPTRPVPGTLENWVEDLLPVLIVVSWIGVLVHRWFIFFSILSPFYYIYRFNIVLEFPHLANLFVLAFLVVIPFPFSLCYPGPWRQAFI</sequence>
<feature type="transmembrane region" description="Helical" evidence="1">
    <location>
        <begin position="74"/>
        <end position="101"/>
    </location>
</feature>
<protein>
    <submittedName>
        <fullName evidence="2">Uncharacterized protein</fullName>
    </submittedName>
</protein>
<evidence type="ECO:0000313" key="3">
    <source>
        <dbReference type="Proteomes" id="UP000554235"/>
    </source>
</evidence>
<keyword evidence="1" id="KW-0812">Transmembrane</keyword>
<keyword evidence="3" id="KW-1185">Reference proteome</keyword>